<dbReference type="EMBL" id="VFPQ01000001">
    <property type="protein sequence ID" value="TQM74519.1"/>
    <property type="molecule type" value="Genomic_DNA"/>
</dbReference>
<organism evidence="3 4">
    <name type="scientific">Thermopolyspora flexuosa</name>
    <dbReference type="NCBI Taxonomy" id="103836"/>
    <lineage>
        <taxon>Bacteria</taxon>
        <taxon>Bacillati</taxon>
        <taxon>Actinomycetota</taxon>
        <taxon>Actinomycetes</taxon>
        <taxon>Streptosporangiales</taxon>
        <taxon>Streptosporangiaceae</taxon>
        <taxon>Thermopolyspora</taxon>
    </lineage>
</organism>
<keyword evidence="2" id="KW-0812">Transmembrane</keyword>
<accession>A0A543IVC0</accession>
<evidence type="ECO:0000256" key="1">
    <source>
        <dbReference type="SAM" id="MobiDB-lite"/>
    </source>
</evidence>
<name>A0A543IVC0_9ACTN</name>
<sequence>MKCRTLRIVSYGEDGSDGTRAVPSYIAAEAETVPIPKIVVPRPPAPPPKQSLWQRLGDLPMRVIYRFAAGAAAVIVLAAGGVTYWVTRDDESPTSAVAAPGSTPTATTAPASPSPSSVSALAPGDATPAPSASPDGATATAPATVEPASAGTGSPAATAEPTATPTDPATPDKRLKPIEAALADPRIPGRPKTKRLGKLPGRPVKVTRWITDRRSRIAVPRLPGKWRTAQPKPFATRQVLPRAKGAGHRALLVSCPVPILVQERLKDTALLAARWSLNHQPKGATIKWVASQPRKVGKRDAWLIAYQVKYKVKGKKRSSMAAVLLTEVPRSKPALVFVSIPDGQKRYWRHINTIVSKVRTVR</sequence>
<dbReference type="AlphaFoldDB" id="A0A543IVC0"/>
<keyword evidence="4" id="KW-1185">Reference proteome</keyword>
<evidence type="ECO:0000313" key="3">
    <source>
        <dbReference type="EMBL" id="TQM74519.1"/>
    </source>
</evidence>
<keyword evidence="2" id="KW-1133">Transmembrane helix</keyword>
<evidence type="ECO:0008006" key="5">
    <source>
        <dbReference type="Google" id="ProtNLM"/>
    </source>
</evidence>
<evidence type="ECO:0000313" key="4">
    <source>
        <dbReference type="Proteomes" id="UP000319213"/>
    </source>
</evidence>
<proteinExistence type="predicted"/>
<protein>
    <recommendedName>
        <fullName evidence="5">Fibronectin attachment protein</fullName>
    </recommendedName>
</protein>
<feature type="region of interest" description="Disordered" evidence="1">
    <location>
        <begin position="180"/>
        <end position="199"/>
    </location>
</feature>
<feature type="transmembrane region" description="Helical" evidence="2">
    <location>
        <begin position="63"/>
        <end position="86"/>
    </location>
</feature>
<evidence type="ECO:0000256" key="2">
    <source>
        <dbReference type="SAM" id="Phobius"/>
    </source>
</evidence>
<reference evidence="3 4" key="1">
    <citation type="submission" date="2019-06" db="EMBL/GenBank/DDBJ databases">
        <title>Sequencing the genomes of 1000 actinobacteria strains.</title>
        <authorList>
            <person name="Klenk H.-P."/>
        </authorList>
    </citation>
    <scope>NUCLEOTIDE SEQUENCE [LARGE SCALE GENOMIC DNA]</scope>
    <source>
        <strain evidence="3 4">DSM 43186</strain>
    </source>
</reference>
<feature type="region of interest" description="Disordered" evidence="1">
    <location>
        <begin position="92"/>
        <end position="174"/>
    </location>
</feature>
<feature type="compositionally biased region" description="Low complexity" evidence="1">
    <location>
        <begin position="93"/>
        <end position="124"/>
    </location>
</feature>
<feature type="compositionally biased region" description="Low complexity" evidence="1">
    <location>
        <begin position="137"/>
        <end position="169"/>
    </location>
</feature>
<dbReference type="Proteomes" id="UP000319213">
    <property type="component" value="Unassembled WGS sequence"/>
</dbReference>
<gene>
    <name evidence="3" type="ORF">FHX40_1197</name>
</gene>
<keyword evidence="2" id="KW-0472">Membrane</keyword>
<comment type="caution">
    <text evidence="3">The sequence shown here is derived from an EMBL/GenBank/DDBJ whole genome shotgun (WGS) entry which is preliminary data.</text>
</comment>